<protein>
    <recommendedName>
        <fullName evidence="6">Alpha N-terminal protein methyltransferase 1</fullName>
        <ecNumber evidence="5">2.1.1.244</ecNumber>
    </recommendedName>
    <alternativeName>
        <fullName evidence="11">Translation associated element 1</fullName>
    </alternativeName>
    <alternativeName>
        <fullName evidence="7">X-Pro-Lys N-terminal protein methyltransferase 1</fullName>
    </alternativeName>
</protein>
<sequence>MSGFGAAVKATVAVTPNDQISYKKAANYWDKIDASIEGMLGGFGTLTELDCATSIRFVSEFVKESNSPMELGYACDCGAGIGRVSKNFILKVFKKSDLVEQNPKFLAEAQSEYMKEEVASGRVGEFFPLGLQEFNPTPGRYDMIWSQWVLGHLTDDDLVAFFVRCKAALRPNGMLGVKENVCARNIVELDDDDSSVTRPASLLESIFERAGLRILKKEIQQGFPKGLYPVHMYLLQ</sequence>
<organism evidence="13 14">
    <name type="scientific">Chytriomyces confervae</name>
    <dbReference type="NCBI Taxonomy" id="246404"/>
    <lineage>
        <taxon>Eukaryota</taxon>
        <taxon>Fungi</taxon>
        <taxon>Fungi incertae sedis</taxon>
        <taxon>Chytridiomycota</taxon>
        <taxon>Chytridiomycota incertae sedis</taxon>
        <taxon>Chytridiomycetes</taxon>
        <taxon>Chytridiales</taxon>
        <taxon>Chytriomycetaceae</taxon>
        <taxon>Chytriomyces</taxon>
    </lineage>
</organism>
<feature type="binding site" evidence="12">
    <location>
        <begin position="131"/>
        <end position="132"/>
    </location>
    <ligand>
        <name>S-adenosyl-L-methionine</name>
        <dbReference type="ChEBI" id="CHEBI:59789"/>
    </ligand>
</feature>
<feature type="binding site" evidence="12">
    <location>
        <position position="78"/>
    </location>
    <ligand>
        <name>S-adenosyl-L-methionine</name>
        <dbReference type="ChEBI" id="CHEBI:59789"/>
    </ligand>
</feature>
<dbReference type="FunFam" id="3.40.50.150:FF:000025">
    <property type="entry name" value="N-terminal Xaa-Pro-Lys N-methyltransferase 1"/>
    <property type="match status" value="1"/>
</dbReference>
<feature type="binding site" evidence="12">
    <location>
        <position position="83"/>
    </location>
    <ligand>
        <name>S-adenosyl-L-methionine</name>
        <dbReference type="ChEBI" id="CHEBI:59789"/>
    </ligand>
</feature>
<dbReference type="EMBL" id="QEAP01000001">
    <property type="protein sequence ID" value="TPX78727.1"/>
    <property type="molecule type" value="Genomic_DNA"/>
</dbReference>
<evidence type="ECO:0000256" key="2">
    <source>
        <dbReference type="ARBA" id="ARBA00022603"/>
    </source>
</evidence>
<evidence type="ECO:0000256" key="5">
    <source>
        <dbReference type="ARBA" id="ARBA00039112"/>
    </source>
</evidence>
<keyword evidence="4 12" id="KW-0949">S-adenosyl-L-methionine</keyword>
<gene>
    <name evidence="13" type="ORF">CcCBS67573_g00007</name>
</gene>
<dbReference type="GO" id="GO:0032259">
    <property type="term" value="P:methylation"/>
    <property type="evidence" value="ECO:0007669"/>
    <property type="project" value="UniProtKB-KW"/>
</dbReference>
<dbReference type="OrthoDB" id="1298661at2759"/>
<evidence type="ECO:0000256" key="12">
    <source>
        <dbReference type="PIRSR" id="PIRSR016958-1"/>
    </source>
</evidence>
<evidence type="ECO:0000313" key="13">
    <source>
        <dbReference type="EMBL" id="TPX78727.1"/>
    </source>
</evidence>
<reference evidence="13 14" key="1">
    <citation type="journal article" date="2019" name="Sci. Rep.">
        <title>Comparative genomics of chytrid fungi reveal insights into the obligate biotrophic and pathogenic lifestyle of Synchytrium endobioticum.</title>
        <authorList>
            <person name="van de Vossenberg B.T.L.H."/>
            <person name="Warris S."/>
            <person name="Nguyen H.D.T."/>
            <person name="van Gent-Pelzer M.P.E."/>
            <person name="Joly D.L."/>
            <person name="van de Geest H.C."/>
            <person name="Bonants P.J.M."/>
            <person name="Smith D.S."/>
            <person name="Levesque C.A."/>
            <person name="van der Lee T.A.J."/>
        </authorList>
    </citation>
    <scope>NUCLEOTIDE SEQUENCE [LARGE SCALE GENOMIC DNA]</scope>
    <source>
        <strain evidence="13 14">CBS 675.73</strain>
    </source>
</reference>
<accession>A0A507FWE5</accession>
<keyword evidence="2" id="KW-0489">Methyltransferase</keyword>
<evidence type="ECO:0000256" key="11">
    <source>
        <dbReference type="ARBA" id="ARBA00082558"/>
    </source>
</evidence>
<keyword evidence="14" id="KW-1185">Reference proteome</keyword>
<evidence type="ECO:0000256" key="8">
    <source>
        <dbReference type="ARBA" id="ARBA00047306"/>
    </source>
</evidence>
<dbReference type="InterPro" id="IPR008576">
    <property type="entry name" value="MeTrfase_NTM1"/>
</dbReference>
<keyword evidence="3" id="KW-0808">Transferase</keyword>
<comment type="catalytic activity">
    <reaction evidence="9">
        <text>N-terminal L-prolyl-L-prolyl-L-lysyl-[protein] + 2 S-adenosyl-L-methionine = N-terminal N,N-dimethyl-L-prolyl-L-prolyl-L-lysyl-[protein] + 2 S-adenosyl-L-homocysteine + 2 H(+)</text>
        <dbReference type="Rhea" id="RHEA:54736"/>
        <dbReference type="Rhea" id="RHEA-COMP:13787"/>
        <dbReference type="Rhea" id="RHEA-COMP:13974"/>
        <dbReference type="ChEBI" id="CHEBI:15378"/>
        <dbReference type="ChEBI" id="CHEBI:57856"/>
        <dbReference type="ChEBI" id="CHEBI:59789"/>
        <dbReference type="ChEBI" id="CHEBI:138059"/>
        <dbReference type="ChEBI" id="CHEBI:138318"/>
        <dbReference type="EC" id="2.1.1.244"/>
    </reaction>
</comment>
<feature type="binding site" evidence="12">
    <location>
        <position position="147"/>
    </location>
    <ligand>
        <name>S-adenosyl-L-methionine</name>
        <dbReference type="ChEBI" id="CHEBI:59789"/>
    </ligand>
</feature>
<evidence type="ECO:0000256" key="3">
    <source>
        <dbReference type="ARBA" id="ARBA00022679"/>
    </source>
</evidence>
<dbReference type="STRING" id="246404.A0A507FWE5"/>
<dbReference type="InterPro" id="IPR029063">
    <property type="entry name" value="SAM-dependent_MTases_sf"/>
</dbReference>
<evidence type="ECO:0000256" key="7">
    <source>
        <dbReference type="ARBA" id="ARBA00043129"/>
    </source>
</evidence>
<dbReference type="PANTHER" id="PTHR12753:SF0">
    <property type="entry name" value="ALPHA N-TERMINAL PROTEIN METHYLTRANSFERASE 1"/>
    <property type="match status" value="1"/>
</dbReference>
<comment type="similarity">
    <text evidence="1">Belongs to the methyltransferase superfamily. NTM1 family.</text>
</comment>
<evidence type="ECO:0000256" key="10">
    <source>
        <dbReference type="ARBA" id="ARBA00048167"/>
    </source>
</evidence>
<dbReference type="PANTHER" id="PTHR12753">
    <property type="entry name" value="AD-003 - RELATED"/>
    <property type="match status" value="1"/>
</dbReference>
<name>A0A507FWE5_9FUNG</name>
<dbReference type="PIRSF" id="PIRSF016958">
    <property type="entry name" value="DUF858_MeTrfase_lik"/>
    <property type="match status" value="1"/>
</dbReference>
<dbReference type="GO" id="GO:0005737">
    <property type="term" value="C:cytoplasm"/>
    <property type="evidence" value="ECO:0007669"/>
    <property type="project" value="TreeGrafter"/>
</dbReference>
<evidence type="ECO:0000256" key="6">
    <source>
        <dbReference type="ARBA" id="ARBA00039449"/>
    </source>
</evidence>
<evidence type="ECO:0000256" key="1">
    <source>
        <dbReference type="ARBA" id="ARBA00009059"/>
    </source>
</evidence>
<comment type="catalytic activity">
    <reaction evidence="8">
        <text>N-terminal L-seryl-L-prolyl-L-lysyl-[protein] + 3 S-adenosyl-L-methionine = N-terminal N,N,N-trimethyl-L-seryl-L-prolyl-L-lysyl-[protein] + 3 S-adenosyl-L-homocysteine + 3 H(+)</text>
        <dbReference type="Rhea" id="RHEA:54724"/>
        <dbReference type="Rhea" id="RHEA-COMP:13789"/>
        <dbReference type="Rhea" id="RHEA-COMP:13973"/>
        <dbReference type="ChEBI" id="CHEBI:15378"/>
        <dbReference type="ChEBI" id="CHEBI:57856"/>
        <dbReference type="ChEBI" id="CHEBI:59789"/>
        <dbReference type="ChEBI" id="CHEBI:138061"/>
        <dbReference type="ChEBI" id="CHEBI:138317"/>
        <dbReference type="EC" id="2.1.1.244"/>
    </reaction>
</comment>
<proteinExistence type="inferred from homology"/>
<dbReference type="Proteomes" id="UP000320333">
    <property type="component" value="Unassembled WGS sequence"/>
</dbReference>
<dbReference type="AlphaFoldDB" id="A0A507FWE5"/>
<dbReference type="SUPFAM" id="SSF53335">
    <property type="entry name" value="S-adenosyl-L-methionine-dependent methyltransferases"/>
    <property type="match status" value="1"/>
</dbReference>
<dbReference type="GO" id="GO:0071885">
    <property type="term" value="F:N-terminal protein N-methyltransferase activity"/>
    <property type="evidence" value="ECO:0007669"/>
    <property type="project" value="UniProtKB-EC"/>
</dbReference>
<dbReference type="Pfam" id="PF05891">
    <property type="entry name" value="Methyltransf_PK"/>
    <property type="match status" value="1"/>
</dbReference>
<dbReference type="Gene3D" id="3.40.50.150">
    <property type="entry name" value="Vaccinia Virus protein VP39"/>
    <property type="match status" value="1"/>
</dbReference>
<comment type="caution">
    <text evidence="13">The sequence shown here is derived from an EMBL/GenBank/DDBJ whole genome shotgun (WGS) entry which is preliminary data.</text>
</comment>
<evidence type="ECO:0000313" key="14">
    <source>
        <dbReference type="Proteomes" id="UP000320333"/>
    </source>
</evidence>
<evidence type="ECO:0000256" key="4">
    <source>
        <dbReference type="ARBA" id="ARBA00022691"/>
    </source>
</evidence>
<comment type="catalytic activity">
    <reaction evidence="10">
        <text>N-terminal L-alanyl-L-prolyl-L-lysyl-[protein] + 3 S-adenosyl-L-methionine = N-terminal N,N,N-trimethyl-L-alanyl-L-prolyl-L-lysyl-[protein] + 3 S-adenosyl-L-homocysteine + 3 H(+)</text>
        <dbReference type="Rhea" id="RHEA:54712"/>
        <dbReference type="Rhea" id="RHEA-COMP:13785"/>
        <dbReference type="Rhea" id="RHEA-COMP:13971"/>
        <dbReference type="ChEBI" id="CHEBI:15378"/>
        <dbReference type="ChEBI" id="CHEBI:57856"/>
        <dbReference type="ChEBI" id="CHEBI:59789"/>
        <dbReference type="ChEBI" id="CHEBI:138057"/>
        <dbReference type="ChEBI" id="CHEBI:138315"/>
        <dbReference type="EC" id="2.1.1.244"/>
    </reaction>
</comment>
<evidence type="ECO:0000256" key="9">
    <source>
        <dbReference type="ARBA" id="ARBA00047885"/>
    </source>
</evidence>
<dbReference type="EC" id="2.1.1.244" evidence="5"/>
<dbReference type="CDD" id="cd02440">
    <property type="entry name" value="AdoMet_MTases"/>
    <property type="match status" value="1"/>
</dbReference>